<dbReference type="Pfam" id="PF02970">
    <property type="entry name" value="TBCA"/>
    <property type="match status" value="1"/>
</dbReference>
<dbReference type="GO" id="GO:0007021">
    <property type="term" value="P:tubulin complex assembly"/>
    <property type="evidence" value="ECO:0007669"/>
    <property type="project" value="UniProtKB-UniRule"/>
</dbReference>
<evidence type="ECO:0000256" key="3">
    <source>
        <dbReference type="RuleBase" id="RU364030"/>
    </source>
</evidence>
<dbReference type="EMBL" id="HBGF01025283">
    <property type="protein sequence ID" value="CAD9119830.1"/>
    <property type="molecule type" value="Transcribed_RNA"/>
</dbReference>
<gene>
    <name evidence="4" type="ORF">NDES1114_LOCUS16746</name>
</gene>
<protein>
    <recommendedName>
        <fullName evidence="3">Tubulin-specific chaperone A</fullName>
    </recommendedName>
</protein>
<comment type="similarity">
    <text evidence="1 3">Belongs to the TBCA family.</text>
</comment>
<accession>A0A7S1M1Y9</accession>
<keyword evidence="3" id="KW-0206">Cytoskeleton</keyword>
<dbReference type="PANTHER" id="PTHR21500:SF0">
    <property type="entry name" value="TUBULIN-SPECIFIC CHAPERONE A"/>
    <property type="match status" value="1"/>
</dbReference>
<dbReference type="GO" id="GO:0005874">
    <property type="term" value="C:microtubule"/>
    <property type="evidence" value="ECO:0007669"/>
    <property type="project" value="UniProtKB-KW"/>
</dbReference>
<keyword evidence="3" id="KW-0963">Cytoplasm</keyword>
<keyword evidence="3" id="KW-0493">Microtubule</keyword>
<dbReference type="Gene3D" id="1.20.58.90">
    <property type="match status" value="1"/>
</dbReference>
<dbReference type="GO" id="GO:0048487">
    <property type="term" value="F:beta-tubulin binding"/>
    <property type="evidence" value="ECO:0007669"/>
    <property type="project" value="InterPro"/>
</dbReference>
<dbReference type="InterPro" id="IPR036126">
    <property type="entry name" value="TBCA_sf"/>
</dbReference>
<dbReference type="PANTHER" id="PTHR21500">
    <property type="entry name" value="TUBULIN-SPECIFIC CHAPERONE A"/>
    <property type="match status" value="1"/>
</dbReference>
<keyword evidence="2 3" id="KW-0143">Chaperone</keyword>
<organism evidence="4">
    <name type="scientific">Neobodo designis</name>
    <name type="common">Flagellated protozoan</name>
    <name type="synonym">Bodo designis</name>
    <dbReference type="NCBI Taxonomy" id="312471"/>
    <lineage>
        <taxon>Eukaryota</taxon>
        <taxon>Discoba</taxon>
        <taxon>Euglenozoa</taxon>
        <taxon>Kinetoplastea</taxon>
        <taxon>Metakinetoplastina</taxon>
        <taxon>Neobodonida</taxon>
        <taxon>Neobodo</taxon>
    </lineage>
</organism>
<dbReference type="GO" id="GO:0005829">
    <property type="term" value="C:cytosol"/>
    <property type="evidence" value="ECO:0007669"/>
    <property type="project" value="TreeGrafter"/>
</dbReference>
<dbReference type="GO" id="GO:0007023">
    <property type="term" value="P:post-chaperonin tubulin folding pathway"/>
    <property type="evidence" value="ECO:0007669"/>
    <property type="project" value="UniProtKB-UniRule"/>
</dbReference>
<dbReference type="SUPFAM" id="SSF46988">
    <property type="entry name" value="Tubulin chaperone cofactor A"/>
    <property type="match status" value="1"/>
</dbReference>
<sequence length="112" mass="12435">MADIEKQLKIKVGALRRNIKDVEVAHKEVAKEQARFDACEDEDKKVQLKRVIEECASMIPLNQKRVENAASDLEEFLAANEEEIAALPAPEGAEKHPLVVEAADLLATAEKM</sequence>
<proteinExistence type="inferred from homology"/>
<evidence type="ECO:0000256" key="2">
    <source>
        <dbReference type="ARBA" id="ARBA00023186"/>
    </source>
</evidence>
<reference evidence="4" key="1">
    <citation type="submission" date="2021-01" db="EMBL/GenBank/DDBJ databases">
        <authorList>
            <person name="Corre E."/>
            <person name="Pelletier E."/>
            <person name="Niang G."/>
            <person name="Scheremetjew M."/>
            <person name="Finn R."/>
            <person name="Kale V."/>
            <person name="Holt S."/>
            <person name="Cochrane G."/>
            <person name="Meng A."/>
            <person name="Brown T."/>
            <person name="Cohen L."/>
        </authorList>
    </citation>
    <scope>NUCLEOTIDE SEQUENCE</scope>
    <source>
        <strain evidence="4">CCAP 1951/1</strain>
    </source>
</reference>
<comment type="subunit">
    <text evidence="3">Supercomplex made of cofactors A to E. Cofactors A and D function by capturing and stabilizing tubulin in a quasi-native conformation. Cofactor E binds to the cofactor D-tubulin complex; interaction with cofactor C then causes the release of tubulin polypeptides that are committed to the native state.</text>
</comment>
<comment type="subcellular location">
    <subcellularLocation>
        <location evidence="3">Cytoplasm</location>
        <location evidence="3">Cytoskeleton</location>
    </subcellularLocation>
</comment>
<evidence type="ECO:0000256" key="1">
    <source>
        <dbReference type="ARBA" id="ARBA00006806"/>
    </source>
</evidence>
<evidence type="ECO:0000313" key="4">
    <source>
        <dbReference type="EMBL" id="CAD9119830.1"/>
    </source>
</evidence>
<dbReference type="AlphaFoldDB" id="A0A7S1M1Y9"/>
<dbReference type="InterPro" id="IPR004226">
    <property type="entry name" value="TBCA"/>
</dbReference>
<name>A0A7S1M1Y9_NEODS</name>